<feature type="domain" description="DUF294" evidence="2">
    <location>
        <begin position="165"/>
        <end position="295"/>
    </location>
</feature>
<reference evidence="3 4" key="1">
    <citation type="submission" date="2017-10" db="EMBL/GenBank/DDBJ databases">
        <title>Bacillus sp. nov., a halophilic bacterium isolated from a Keqin Lake.</title>
        <authorList>
            <person name="Wang H."/>
        </authorList>
    </citation>
    <scope>NUCLEOTIDE SEQUENCE [LARGE SCALE GENOMIC DNA]</scope>
    <source>
        <strain evidence="3 4">KCTC 13187</strain>
    </source>
</reference>
<proteinExistence type="predicted"/>
<keyword evidence="4" id="KW-1185">Reference proteome</keyword>
<feature type="domain" description="Protein-PII uridylyltransferase N-terminal" evidence="1">
    <location>
        <begin position="10"/>
        <end position="124"/>
    </location>
</feature>
<dbReference type="CDD" id="cd05401">
    <property type="entry name" value="NT_GlnE_GlnD_like"/>
    <property type="match status" value="1"/>
</dbReference>
<dbReference type="InterPro" id="IPR005105">
    <property type="entry name" value="GlnD_Uridyltrans_N"/>
</dbReference>
<dbReference type="InterPro" id="IPR018821">
    <property type="entry name" value="DUF294_put_nucleoTrafse_sb-bd"/>
</dbReference>
<accession>A0A3A9KFI5</accession>
<name>A0A3A9KFI5_9BACI</name>
<dbReference type="AlphaFoldDB" id="A0A3A9KFI5"/>
<evidence type="ECO:0000313" key="3">
    <source>
        <dbReference type="EMBL" id="RKL69420.1"/>
    </source>
</evidence>
<dbReference type="Pfam" id="PF03445">
    <property type="entry name" value="DUF294"/>
    <property type="match status" value="1"/>
</dbReference>
<evidence type="ECO:0000259" key="1">
    <source>
        <dbReference type="Pfam" id="PF03445"/>
    </source>
</evidence>
<sequence length="312" mass="35875">MIQEKKSDHANLNQFHDELMKEIISLSQNIVESEWGSPPAPFTFILMGSGGRQEQAIWSDQDHGIIFDGNKEHADYFLKLGEEIVKGMEICGYELCEGKVMANNPRWCKSSDVWESQLLGWLEDRGWESLRNVSIFYDSRALVGERSLLTKTKNKGFEKMKENPDILSRLADNVQYIKKGIGLFGQLLPETKGENKGKLDVKEVVLFPYINAIRLLSFLEKIQEAPTLERFDHLSDNYTAIKTYKRPFSDALDLRLKVNQDVKNYESVHFIPLNSLSKKEYEALKSWIKDGSSLMREATNIIKRNSKESEKS</sequence>
<evidence type="ECO:0000313" key="4">
    <source>
        <dbReference type="Proteomes" id="UP000281498"/>
    </source>
</evidence>
<dbReference type="EMBL" id="PDOE01000001">
    <property type="protein sequence ID" value="RKL69420.1"/>
    <property type="molecule type" value="Genomic_DNA"/>
</dbReference>
<dbReference type="OrthoDB" id="9810963at2"/>
<evidence type="ECO:0000259" key="2">
    <source>
        <dbReference type="Pfam" id="PF10335"/>
    </source>
</evidence>
<gene>
    <name evidence="3" type="ORF">CR203_04550</name>
</gene>
<organism evidence="3 4">
    <name type="scientific">Salipaludibacillus neizhouensis</name>
    <dbReference type="NCBI Taxonomy" id="885475"/>
    <lineage>
        <taxon>Bacteria</taxon>
        <taxon>Bacillati</taxon>
        <taxon>Bacillota</taxon>
        <taxon>Bacilli</taxon>
        <taxon>Bacillales</taxon>
        <taxon>Bacillaceae</taxon>
    </lineage>
</organism>
<dbReference type="Pfam" id="PF10335">
    <property type="entry name" value="DUF294_C"/>
    <property type="match status" value="1"/>
</dbReference>
<dbReference type="Proteomes" id="UP000281498">
    <property type="component" value="Unassembled WGS sequence"/>
</dbReference>
<comment type="caution">
    <text evidence="3">The sequence shown here is derived from an EMBL/GenBank/DDBJ whole genome shotgun (WGS) entry which is preliminary data.</text>
</comment>
<evidence type="ECO:0008006" key="5">
    <source>
        <dbReference type="Google" id="ProtNLM"/>
    </source>
</evidence>
<protein>
    <recommendedName>
        <fullName evidence="5">CBS domain-containing protein</fullName>
    </recommendedName>
</protein>
<dbReference type="GO" id="GO:0008773">
    <property type="term" value="F:[protein-PII] uridylyltransferase activity"/>
    <property type="evidence" value="ECO:0007669"/>
    <property type="project" value="InterPro"/>
</dbReference>